<protein>
    <submittedName>
        <fullName evidence="2">Uncharacterized protein</fullName>
    </submittedName>
</protein>
<keyword evidence="1" id="KW-0812">Transmembrane</keyword>
<sequence>MKQIHLKYPDYIQVSTPNGLSYGGNQNWHSQAKKFGREARLSRFGCGTIALADVWLYLTKRFCKTELTAPVFLKDNILSQKSYMQYIRMINRHYTFTIPYSGVTALAIQLAFNRYMHRYKLPLHAKYHCFMNNRNMLDIIIKSLQNDFPIILAIGPNFPCFWKKEGITFYKQENESSYTPCQRNIHSHYVTITGVYFPPNNSPMLEISSWGKRYFINFKEYRNYIKKYSCKITCGLLYIEHKNAENT</sequence>
<keyword evidence="1" id="KW-1133">Transmembrane helix</keyword>
<organism evidence="2 3">
    <name type="scientific">Candidatus Fimimorpha faecalis</name>
    <dbReference type="NCBI Taxonomy" id="2840824"/>
    <lineage>
        <taxon>Bacteria</taxon>
        <taxon>Bacillati</taxon>
        <taxon>Bacillota</taxon>
        <taxon>Clostridia</taxon>
        <taxon>Eubacteriales</taxon>
        <taxon>Candidatus Fimimorpha</taxon>
    </lineage>
</organism>
<reference evidence="2" key="1">
    <citation type="submission" date="2020-10" db="EMBL/GenBank/DDBJ databases">
        <authorList>
            <person name="Gilroy R."/>
        </authorList>
    </citation>
    <scope>NUCLEOTIDE SEQUENCE</scope>
    <source>
        <strain evidence="2">ChiW13-3771</strain>
    </source>
</reference>
<proteinExistence type="predicted"/>
<comment type="caution">
    <text evidence="2">The sequence shown here is derived from an EMBL/GenBank/DDBJ whole genome shotgun (WGS) entry which is preliminary data.</text>
</comment>
<dbReference type="AlphaFoldDB" id="A0A9D1JDD1"/>
<evidence type="ECO:0000313" key="3">
    <source>
        <dbReference type="Proteomes" id="UP000824201"/>
    </source>
</evidence>
<evidence type="ECO:0000256" key="1">
    <source>
        <dbReference type="SAM" id="Phobius"/>
    </source>
</evidence>
<keyword evidence="1" id="KW-0472">Membrane</keyword>
<feature type="transmembrane region" description="Helical" evidence="1">
    <location>
        <begin position="93"/>
        <end position="112"/>
    </location>
</feature>
<reference evidence="2" key="2">
    <citation type="journal article" date="2021" name="PeerJ">
        <title>Extensive microbial diversity within the chicken gut microbiome revealed by metagenomics and culture.</title>
        <authorList>
            <person name="Gilroy R."/>
            <person name="Ravi A."/>
            <person name="Getino M."/>
            <person name="Pursley I."/>
            <person name="Horton D.L."/>
            <person name="Alikhan N.F."/>
            <person name="Baker D."/>
            <person name="Gharbi K."/>
            <person name="Hall N."/>
            <person name="Watson M."/>
            <person name="Adriaenssens E.M."/>
            <person name="Foster-Nyarko E."/>
            <person name="Jarju S."/>
            <person name="Secka A."/>
            <person name="Antonio M."/>
            <person name="Oren A."/>
            <person name="Chaudhuri R.R."/>
            <person name="La Ragione R."/>
            <person name="Hildebrand F."/>
            <person name="Pallen M.J."/>
        </authorList>
    </citation>
    <scope>NUCLEOTIDE SEQUENCE</scope>
    <source>
        <strain evidence="2">ChiW13-3771</strain>
    </source>
</reference>
<dbReference type="Proteomes" id="UP000824201">
    <property type="component" value="Unassembled WGS sequence"/>
</dbReference>
<gene>
    <name evidence="2" type="ORF">IAC96_08980</name>
</gene>
<accession>A0A9D1JDD1</accession>
<evidence type="ECO:0000313" key="2">
    <source>
        <dbReference type="EMBL" id="HIR89068.1"/>
    </source>
</evidence>
<dbReference type="EMBL" id="DVHN01000117">
    <property type="protein sequence ID" value="HIR89068.1"/>
    <property type="molecule type" value="Genomic_DNA"/>
</dbReference>
<name>A0A9D1JDD1_9FIRM</name>